<dbReference type="InterPro" id="IPR006076">
    <property type="entry name" value="FAD-dep_OxRdtase"/>
</dbReference>
<keyword evidence="1" id="KW-0560">Oxidoreductase</keyword>
<dbReference type="PANTHER" id="PTHR13847:SF289">
    <property type="entry name" value="GLYCINE OXIDASE"/>
    <property type="match status" value="1"/>
</dbReference>
<dbReference type="Gene3D" id="3.30.9.10">
    <property type="entry name" value="D-Amino Acid Oxidase, subunit A, domain 2"/>
    <property type="match status" value="1"/>
</dbReference>
<evidence type="ECO:0000259" key="2">
    <source>
        <dbReference type="Pfam" id="PF01266"/>
    </source>
</evidence>
<dbReference type="PANTHER" id="PTHR13847">
    <property type="entry name" value="SARCOSINE DEHYDROGENASE-RELATED"/>
    <property type="match status" value="1"/>
</dbReference>
<dbReference type="GO" id="GO:0016491">
    <property type="term" value="F:oxidoreductase activity"/>
    <property type="evidence" value="ECO:0007669"/>
    <property type="project" value="UniProtKB-KW"/>
</dbReference>
<dbReference type="Pfam" id="PF01266">
    <property type="entry name" value="DAO"/>
    <property type="match status" value="1"/>
</dbReference>
<dbReference type="EMBL" id="CP031320">
    <property type="protein sequence ID" value="AXK31600.1"/>
    <property type="molecule type" value="Genomic_DNA"/>
</dbReference>
<dbReference type="RefSeq" id="WP_208875217.1">
    <property type="nucleotide sequence ID" value="NZ_CP031320.1"/>
</dbReference>
<protein>
    <submittedName>
        <fullName evidence="3">FAD-binding oxidoreductase</fullName>
    </submittedName>
</protein>
<dbReference type="Proteomes" id="UP000254425">
    <property type="component" value="Chromosome"/>
</dbReference>
<proteinExistence type="predicted"/>
<dbReference type="SUPFAM" id="SSF51905">
    <property type="entry name" value="FAD/NAD(P)-binding domain"/>
    <property type="match status" value="1"/>
</dbReference>
<dbReference type="Gene3D" id="3.50.50.60">
    <property type="entry name" value="FAD/NAD(P)-binding domain"/>
    <property type="match status" value="1"/>
</dbReference>
<name>A0A345XIY4_9ACTN</name>
<evidence type="ECO:0000313" key="3">
    <source>
        <dbReference type="EMBL" id="AXK31600.1"/>
    </source>
</evidence>
<evidence type="ECO:0000313" key="4">
    <source>
        <dbReference type="Proteomes" id="UP000254425"/>
    </source>
</evidence>
<dbReference type="KEGG" id="sarm:DVA86_02005"/>
<evidence type="ECO:0000256" key="1">
    <source>
        <dbReference type="ARBA" id="ARBA00023002"/>
    </source>
</evidence>
<feature type="domain" description="FAD dependent oxidoreductase" evidence="2">
    <location>
        <begin position="7"/>
        <end position="362"/>
    </location>
</feature>
<dbReference type="GO" id="GO:0005737">
    <property type="term" value="C:cytoplasm"/>
    <property type="evidence" value="ECO:0007669"/>
    <property type="project" value="TreeGrafter"/>
</dbReference>
<sequence>MDRQRRYVVIGAGIVGTVLAHRLATAGAAVALLDRDRPGRGTSRWSFAWLNSNNKTPRGYHDLTVHGMEAWARLAAVADGGAWYRPVGNLRWAACEDGRRELAGRVARLRDWGYAARVTDRREVARLEPALALPADVAEVAWFPDEGYVLTEPLIDGLIRRTVAAGAELRTAGAGEAVAAARTRDGGWSVTTADGGRVTGDVLVCCAGRWTPGVSGLAGRPVPVVEPESAGSEAPGLAVRVGPVAAPPVRVAHTPLVHLRAHGADTVHLEAADADVDLHTPEAELDRWAGVLLERARHVMPSLATARVLERTVCVRPLPLDGLPAVGPADGAAVDGGPAGGSPYVVVTHSGVTLAAGLAELAGRELLEDVRVPELAPFRPGRFD</sequence>
<gene>
    <name evidence="3" type="ORF">DVA86_02005</name>
</gene>
<dbReference type="AlphaFoldDB" id="A0A345XIY4"/>
<keyword evidence="4" id="KW-1185">Reference proteome</keyword>
<accession>A0A345XIY4</accession>
<reference evidence="3 4" key="1">
    <citation type="submission" date="2018-07" db="EMBL/GenBank/DDBJ databases">
        <title>Draft genome of the type strain Streptomyces armeniacus ATCC 15676.</title>
        <authorList>
            <person name="Labana P."/>
            <person name="Gosse J.T."/>
            <person name="Boddy C.N."/>
        </authorList>
    </citation>
    <scope>NUCLEOTIDE SEQUENCE [LARGE SCALE GENOMIC DNA]</scope>
    <source>
        <strain evidence="3 4">ATCC 15676</strain>
    </source>
</reference>
<dbReference type="InterPro" id="IPR036188">
    <property type="entry name" value="FAD/NAD-bd_sf"/>
</dbReference>
<organism evidence="3 4">
    <name type="scientific">Streptomyces armeniacus</name>
    <dbReference type="NCBI Taxonomy" id="83291"/>
    <lineage>
        <taxon>Bacteria</taxon>
        <taxon>Bacillati</taxon>
        <taxon>Actinomycetota</taxon>
        <taxon>Actinomycetes</taxon>
        <taxon>Kitasatosporales</taxon>
        <taxon>Streptomycetaceae</taxon>
        <taxon>Streptomyces</taxon>
    </lineage>
</organism>